<dbReference type="InterPro" id="IPR036724">
    <property type="entry name" value="Cobalamin-bd_sf"/>
</dbReference>
<proteinExistence type="predicted"/>
<comment type="cofactor">
    <cofactor evidence="1">
        <name>[4Fe-4S] cluster</name>
        <dbReference type="ChEBI" id="CHEBI:49883"/>
    </cofactor>
</comment>
<evidence type="ECO:0000256" key="5">
    <source>
        <dbReference type="ARBA" id="ARBA00022723"/>
    </source>
</evidence>
<dbReference type="PANTHER" id="PTHR43409">
    <property type="entry name" value="ANAEROBIC MAGNESIUM-PROTOPORPHYRIN IX MONOMETHYL ESTER CYCLASE-RELATED"/>
    <property type="match status" value="1"/>
</dbReference>
<dbReference type="Gene3D" id="3.80.30.20">
    <property type="entry name" value="tm_1862 like domain"/>
    <property type="match status" value="1"/>
</dbReference>
<dbReference type="InterPro" id="IPR058240">
    <property type="entry name" value="rSAM_sf"/>
</dbReference>
<keyword evidence="6" id="KW-0408">Iron</keyword>
<dbReference type="SUPFAM" id="SSF52242">
    <property type="entry name" value="Cobalamin (vitamin B12)-binding domain"/>
    <property type="match status" value="1"/>
</dbReference>
<dbReference type="CDD" id="cd02068">
    <property type="entry name" value="radical_SAM_B12_BD"/>
    <property type="match status" value="1"/>
</dbReference>
<dbReference type="InterPro" id="IPR006158">
    <property type="entry name" value="Cobalamin-bd"/>
</dbReference>
<dbReference type="InterPro" id="IPR051198">
    <property type="entry name" value="BchE-like"/>
</dbReference>
<evidence type="ECO:0000313" key="10">
    <source>
        <dbReference type="Proteomes" id="UP000182344"/>
    </source>
</evidence>
<protein>
    <recommendedName>
        <fullName evidence="8">B12-binding domain-containing protein</fullName>
    </recommendedName>
</protein>
<dbReference type="GO" id="GO:0046872">
    <property type="term" value="F:metal ion binding"/>
    <property type="evidence" value="ECO:0007669"/>
    <property type="project" value="UniProtKB-KW"/>
</dbReference>
<dbReference type="GO" id="GO:0031419">
    <property type="term" value="F:cobalamin binding"/>
    <property type="evidence" value="ECO:0007669"/>
    <property type="project" value="InterPro"/>
</dbReference>
<dbReference type="STRING" id="1805376.AUK05_00650"/>
<dbReference type="InterPro" id="IPR007197">
    <property type="entry name" value="rSAM"/>
</dbReference>
<dbReference type="SUPFAM" id="SSF102114">
    <property type="entry name" value="Radical SAM enzymes"/>
    <property type="match status" value="1"/>
</dbReference>
<dbReference type="Pfam" id="PF02310">
    <property type="entry name" value="B12-binding"/>
    <property type="match status" value="1"/>
</dbReference>
<dbReference type="Pfam" id="PF04055">
    <property type="entry name" value="Radical_SAM"/>
    <property type="match status" value="1"/>
</dbReference>
<name>A0A1J5I919_9BACT</name>
<keyword evidence="7" id="KW-0411">Iron-sulfur</keyword>
<evidence type="ECO:0000256" key="4">
    <source>
        <dbReference type="ARBA" id="ARBA00022691"/>
    </source>
</evidence>
<dbReference type="InterPro" id="IPR023404">
    <property type="entry name" value="rSAM_horseshoe"/>
</dbReference>
<dbReference type="Gene3D" id="3.40.50.280">
    <property type="entry name" value="Cobalamin-binding domain"/>
    <property type="match status" value="1"/>
</dbReference>
<keyword evidence="5" id="KW-0479">Metal-binding</keyword>
<dbReference type="EMBL" id="MNZO01000009">
    <property type="protein sequence ID" value="OIP87720.1"/>
    <property type="molecule type" value="Genomic_DNA"/>
</dbReference>
<keyword evidence="3" id="KW-0808">Transferase</keyword>
<dbReference type="GO" id="GO:0003824">
    <property type="term" value="F:catalytic activity"/>
    <property type="evidence" value="ECO:0007669"/>
    <property type="project" value="InterPro"/>
</dbReference>
<sequence length="536" mass="62258">MTFLIFLTMPLNTSKNFKTSPKLPKPSVILYFPTPFPYHRPWKGVPLALLAISRILDKERYTVKIYAPFLQNNSIKEIIKYTKQNKVVCLGVSAMTGFQIYDGLKISKQFKKVFSKIPIIWGGWHPSILPIQTVKNKFIDIVVRGQGDKTFPRLVHALEKKQNLKSINGLTYKYKNKIITTPDSTPVKLDDMPPLPYHLINIDKCLWGTEYGVKTLPYISSYGCPHRCGFCVEEVVNKRHWTALSAQNIFKEWKTLIKKYKVDSIAVYDSNFFVNEKRVSDLCKLLVKYKLNIKWGNANGRVRQLSQFKPETWKLMKKTGCAMILTGAESGNQKALDLISKDMNAEEIITFTKLCHKYKIKILYSFLVGLPWSKNSSENKIFVADEYKSTLSLIDKLLKISTTNRYTYYVFLPYPGAPMFHRAVSFGYIAPKTLVGWSNYLMSPEDAFQSVLRQKWITPKQATMTAMLTQYIFGLMDLDSINMLSQRINSKIGKFIFKFTYKITLIIVKLRWKYKYFDLPLDYWLFTQVHKYARLI</sequence>
<dbReference type="PANTHER" id="PTHR43409:SF7">
    <property type="entry name" value="BLL1977 PROTEIN"/>
    <property type="match status" value="1"/>
</dbReference>
<dbReference type="InterPro" id="IPR034466">
    <property type="entry name" value="Methyltransferase_Class_B"/>
</dbReference>
<evidence type="ECO:0000256" key="2">
    <source>
        <dbReference type="ARBA" id="ARBA00022603"/>
    </source>
</evidence>
<keyword evidence="2" id="KW-0489">Methyltransferase</keyword>
<feature type="domain" description="B12-binding" evidence="8">
    <location>
        <begin position="26"/>
        <end position="165"/>
    </location>
</feature>
<dbReference type="GO" id="GO:0051539">
    <property type="term" value="F:4 iron, 4 sulfur cluster binding"/>
    <property type="evidence" value="ECO:0007669"/>
    <property type="project" value="UniProtKB-KW"/>
</dbReference>
<dbReference type="InterPro" id="IPR006638">
    <property type="entry name" value="Elp3/MiaA/NifB-like_rSAM"/>
</dbReference>
<dbReference type="SFLD" id="SFLDG01082">
    <property type="entry name" value="B12-binding_domain_containing"/>
    <property type="match status" value="1"/>
</dbReference>
<organism evidence="9 10">
    <name type="scientific">Candidatus Shapirobacteria bacterium CG2_30_35_20</name>
    <dbReference type="NCBI Taxonomy" id="1805376"/>
    <lineage>
        <taxon>Bacteria</taxon>
        <taxon>Candidatus Shapironibacteriota</taxon>
    </lineage>
</organism>
<reference evidence="9 10" key="1">
    <citation type="journal article" date="2016" name="Environ. Microbiol.">
        <title>Genomic resolution of a cold subsurface aquifer community provides metabolic insights for novel microbes adapted to high CO concentrations.</title>
        <authorList>
            <person name="Probst A.J."/>
            <person name="Castelle C.J."/>
            <person name="Singh A."/>
            <person name="Brown C.T."/>
            <person name="Anantharaman K."/>
            <person name="Sharon I."/>
            <person name="Hug L.A."/>
            <person name="Burstein D."/>
            <person name="Emerson J.B."/>
            <person name="Thomas B.C."/>
            <person name="Banfield J.F."/>
        </authorList>
    </citation>
    <scope>NUCLEOTIDE SEQUENCE [LARGE SCALE GENOMIC DNA]</scope>
    <source>
        <strain evidence="9">CG2_30_35_20</strain>
    </source>
</reference>
<evidence type="ECO:0000313" key="9">
    <source>
        <dbReference type="EMBL" id="OIP87720.1"/>
    </source>
</evidence>
<dbReference type="Proteomes" id="UP000182344">
    <property type="component" value="Unassembled WGS sequence"/>
</dbReference>
<evidence type="ECO:0000256" key="3">
    <source>
        <dbReference type="ARBA" id="ARBA00022679"/>
    </source>
</evidence>
<keyword evidence="4" id="KW-0949">S-adenosyl-L-methionine</keyword>
<gene>
    <name evidence="9" type="ORF">AUK05_00650</name>
</gene>
<dbReference type="AlphaFoldDB" id="A0A1J5I919"/>
<dbReference type="SMART" id="SM00729">
    <property type="entry name" value="Elp3"/>
    <property type="match status" value="1"/>
</dbReference>
<dbReference type="SFLD" id="SFLDG01123">
    <property type="entry name" value="methyltransferase_(Class_B)"/>
    <property type="match status" value="1"/>
</dbReference>
<evidence type="ECO:0000256" key="7">
    <source>
        <dbReference type="ARBA" id="ARBA00023014"/>
    </source>
</evidence>
<accession>A0A1J5I919</accession>
<comment type="caution">
    <text evidence="9">The sequence shown here is derived from an EMBL/GenBank/DDBJ whole genome shotgun (WGS) entry which is preliminary data.</text>
</comment>
<evidence type="ECO:0000256" key="6">
    <source>
        <dbReference type="ARBA" id="ARBA00023004"/>
    </source>
</evidence>
<dbReference type="SFLD" id="SFLDS00029">
    <property type="entry name" value="Radical_SAM"/>
    <property type="match status" value="1"/>
</dbReference>
<evidence type="ECO:0000259" key="8">
    <source>
        <dbReference type="PROSITE" id="PS51332"/>
    </source>
</evidence>
<dbReference type="PROSITE" id="PS51332">
    <property type="entry name" value="B12_BINDING"/>
    <property type="match status" value="1"/>
</dbReference>
<evidence type="ECO:0000256" key="1">
    <source>
        <dbReference type="ARBA" id="ARBA00001966"/>
    </source>
</evidence>